<dbReference type="PANTHER" id="PTHR31500:SF51">
    <property type="entry name" value="AT-HOOK MOTIF NUCLEAR-LOCALIZED PROTEIN 8"/>
    <property type="match status" value="1"/>
</dbReference>
<keyword evidence="2" id="KW-0804">Transcription</keyword>
<evidence type="ECO:0000313" key="5">
    <source>
        <dbReference type="EMBL" id="KAJ6798297.1"/>
    </source>
</evidence>
<feature type="region of interest" description="Disordered" evidence="3">
    <location>
        <begin position="54"/>
        <end position="78"/>
    </location>
</feature>
<feature type="region of interest" description="Disordered" evidence="3">
    <location>
        <begin position="106"/>
        <end position="144"/>
    </location>
</feature>
<evidence type="ECO:0000313" key="6">
    <source>
        <dbReference type="EMBL" id="KAJ6805835.1"/>
    </source>
</evidence>
<dbReference type="InterPro" id="IPR039605">
    <property type="entry name" value="AHL"/>
</dbReference>
<dbReference type="InterPro" id="IPR005175">
    <property type="entry name" value="PPC_dom"/>
</dbReference>
<dbReference type="AlphaFoldDB" id="A0AAX6E2I0"/>
<sequence>MDPREPSRMASLEAPGMMVGPNSHSGISPNRLTMMPRTSSSPMIPEMCLPINQMDPSASKPMDSSSPMYDDIPGTRQSSLINMGVPVKKKRGRPRKYGTDSVMLQLSPISSSPSGYSNPNNGQTSDPTSKRRGRPPGSGNKQKLHALGSAGIAFTPHVITVKAGEDIASKIIAFSQQGPRTVCILSANGAICNVTLRQPATSGGTATYEGCFEIISLSGSFLLTENGGTRSRTGGLSVALAGSDGRVLGGVVAGMLKAATPVQVVVGSFIAEGKKLKPAAAPLPQMPGFGGASAPCPPSKGSSSESDGDGPGSPSMNQSTGGGNCNDAGQHYRTIPTYSWPQLRHDSDVRMMPN</sequence>
<dbReference type="Proteomes" id="UP001140949">
    <property type="component" value="Unassembled WGS sequence"/>
</dbReference>
<evidence type="ECO:0000313" key="7">
    <source>
        <dbReference type="Proteomes" id="UP001140949"/>
    </source>
</evidence>
<keyword evidence="7" id="KW-1185">Reference proteome</keyword>
<dbReference type="SMART" id="SM00384">
    <property type="entry name" value="AT_hook"/>
    <property type="match status" value="2"/>
</dbReference>
<dbReference type="EMBL" id="JANAVB010040320">
    <property type="protein sequence ID" value="KAJ6798297.1"/>
    <property type="molecule type" value="Genomic_DNA"/>
</dbReference>
<feature type="compositionally biased region" description="Basic and acidic residues" evidence="3">
    <location>
        <begin position="343"/>
        <end position="354"/>
    </location>
</feature>
<dbReference type="PROSITE" id="PS51742">
    <property type="entry name" value="PPC"/>
    <property type="match status" value="1"/>
</dbReference>
<dbReference type="Pfam" id="PF03479">
    <property type="entry name" value="PCC"/>
    <property type="match status" value="1"/>
</dbReference>
<comment type="domain">
    <text evidence="2">The PPC domain mediates interactions between AHL proteins.</text>
</comment>
<keyword evidence="2" id="KW-0539">Nucleus</keyword>
<evidence type="ECO:0000256" key="3">
    <source>
        <dbReference type="SAM" id="MobiDB-lite"/>
    </source>
</evidence>
<organism evidence="5 7">
    <name type="scientific">Iris pallida</name>
    <name type="common">Sweet iris</name>
    <dbReference type="NCBI Taxonomy" id="29817"/>
    <lineage>
        <taxon>Eukaryota</taxon>
        <taxon>Viridiplantae</taxon>
        <taxon>Streptophyta</taxon>
        <taxon>Embryophyta</taxon>
        <taxon>Tracheophyta</taxon>
        <taxon>Spermatophyta</taxon>
        <taxon>Magnoliopsida</taxon>
        <taxon>Liliopsida</taxon>
        <taxon>Asparagales</taxon>
        <taxon>Iridaceae</taxon>
        <taxon>Iridoideae</taxon>
        <taxon>Irideae</taxon>
        <taxon>Iris</taxon>
    </lineage>
</organism>
<accession>A0AAX6E2I0</accession>
<comment type="subcellular location">
    <subcellularLocation>
        <location evidence="2">Nucleus</location>
    </subcellularLocation>
</comment>
<evidence type="ECO:0000259" key="4">
    <source>
        <dbReference type="PROSITE" id="PS51742"/>
    </source>
</evidence>
<evidence type="ECO:0000256" key="1">
    <source>
        <dbReference type="ARBA" id="ARBA00003687"/>
    </source>
</evidence>
<gene>
    <name evidence="6" type="ORF">M6B38_178105</name>
    <name evidence="5" type="ORF">M6B38_212845</name>
</gene>
<reference evidence="5" key="1">
    <citation type="journal article" date="2023" name="GigaByte">
        <title>Genome assembly of the bearded iris, Iris pallida Lam.</title>
        <authorList>
            <person name="Bruccoleri R.E."/>
            <person name="Oakeley E.J."/>
            <person name="Faust A.M.E."/>
            <person name="Altorfer M."/>
            <person name="Dessus-Babus S."/>
            <person name="Burckhardt D."/>
            <person name="Oertli M."/>
            <person name="Naumann U."/>
            <person name="Petersen F."/>
            <person name="Wong J."/>
        </authorList>
    </citation>
    <scope>NUCLEOTIDE SEQUENCE</scope>
    <source>
        <strain evidence="5">GSM-AAB239-AS_SAM_17_03QT</strain>
    </source>
</reference>
<protein>
    <recommendedName>
        <fullName evidence="2">AT-hook motif nuclear-localized protein</fullName>
    </recommendedName>
</protein>
<proteinExistence type="predicted"/>
<dbReference type="EMBL" id="JANAVB010035219">
    <property type="protein sequence ID" value="KAJ6805835.1"/>
    <property type="molecule type" value="Genomic_DNA"/>
</dbReference>
<comment type="caution">
    <text evidence="5">The sequence shown here is derived from an EMBL/GenBank/DDBJ whole genome shotgun (WGS) entry which is preliminary data.</text>
</comment>
<keyword evidence="2" id="KW-0238">DNA-binding</keyword>
<dbReference type="InterPro" id="IPR017956">
    <property type="entry name" value="AT_hook_DNA-bd_motif"/>
</dbReference>
<comment type="function">
    <text evidence="1 2">Transcription factor that specifically binds AT-rich DNA sequences related to the nuclear matrix attachment regions (MARs).</text>
</comment>
<name>A0AAX6E2I0_IRIPA</name>
<evidence type="ECO:0000256" key="2">
    <source>
        <dbReference type="RuleBase" id="RU367031"/>
    </source>
</evidence>
<dbReference type="CDD" id="cd11378">
    <property type="entry name" value="DUF296"/>
    <property type="match status" value="1"/>
</dbReference>
<feature type="domain" description="PPC" evidence="4">
    <location>
        <begin position="148"/>
        <end position="295"/>
    </location>
</feature>
<dbReference type="PANTHER" id="PTHR31500">
    <property type="entry name" value="AT-HOOK MOTIF NUCLEAR-LOCALIZED PROTEIN 9"/>
    <property type="match status" value="1"/>
</dbReference>
<feature type="region of interest" description="Disordered" evidence="3">
    <location>
        <begin position="1"/>
        <end position="30"/>
    </location>
</feature>
<dbReference type="GO" id="GO:0003680">
    <property type="term" value="F:minor groove of adenine-thymine-rich DNA binding"/>
    <property type="evidence" value="ECO:0007669"/>
    <property type="project" value="UniProtKB-UniRule"/>
</dbReference>
<feature type="region of interest" description="Disordered" evidence="3">
    <location>
        <begin position="282"/>
        <end position="354"/>
    </location>
</feature>
<keyword evidence="2" id="KW-0805">Transcription regulation</keyword>
<dbReference type="SUPFAM" id="SSF117856">
    <property type="entry name" value="AF0104/ALDC/Ptd012-like"/>
    <property type="match status" value="1"/>
</dbReference>
<dbReference type="Gene3D" id="3.30.1330.80">
    <property type="entry name" value="Hypothetical protein, similar to alpha- acetolactate decarboxylase, domain 2"/>
    <property type="match status" value="1"/>
</dbReference>
<dbReference type="GO" id="GO:0005634">
    <property type="term" value="C:nucleus"/>
    <property type="evidence" value="ECO:0007669"/>
    <property type="project" value="UniProtKB-SubCell"/>
</dbReference>
<feature type="compositionally biased region" description="Low complexity" evidence="3">
    <location>
        <begin position="107"/>
        <end position="121"/>
    </location>
</feature>
<reference evidence="5" key="2">
    <citation type="submission" date="2023-04" db="EMBL/GenBank/DDBJ databases">
        <authorList>
            <person name="Bruccoleri R.E."/>
            <person name="Oakeley E.J."/>
            <person name="Faust A.-M."/>
            <person name="Dessus-Babus S."/>
            <person name="Altorfer M."/>
            <person name="Burckhardt D."/>
            <person name="Oertli M."/>
            <person name="Naumann U."/>
            <person name="Petersen F."/>
            <person name="Wong J."/>
        </authorList>
    </citation>
    <scope>NUCLEOTIDE SEQUENCE</scope>
    <source>
        <strain evidence="5">GSM-AAB239-AS_SAM_17_03QT</strain>
        <tissue evidence="5">Leaf</tissue>
    </source>
</reference>